<proteinExistence type="predicted"/>
<name>I1CB58_RHIO9</name>
<evidence type="ECO:0000313" key="2">
    <source>
        <dbReference type="Proteomes" id="UP000009138"/>
    </source>
</evidence>
<accession>I1CB58</accession>
<dbReference type="InParanoid" id="I1CB58"/>
<dbReference type="VEuPathDB" id="FungiDB:RO3G_10398"/>
<organism evidence="1 2">
    <name type="scientific">Rhizopus delemar (strain RA 99-880 / ATCC MYA-4621 / FGSC 9543 / NRRL 43880)</name>
    <name type="common">Mucormycosis agent</name>
    <name type="synonym">Rhizopus arrhizus var. delemar</name>
    <dbReference type="NCBI Taxonomy" id="246409"/>
    <lineage>
        <taxon>Eukaryota</taxon>
        <taxon>Fungi</taxon>
        <taxon>Fungi incertae sedis</taxon>
        <taxon>Mucoromycota</taxon>
        <taxon>Mucoromycotina</taxon>
        <taxon>Mucoromycetes</taxon>
        <taxon>Mucorales</taxon>
        <taxon>Mucorineae</taxon>
        <taxon>Rhizopodaceae</taxon>
        <taxon>Rhizopus</taxon>
    </lineage>
</organism>
<evidence type="ECO:0000313" key="1">
    <source>
        <dbReference type="EMBL" id="EIE85688.1"/>
    </source>
</evidence>
<protein>
    <submittedName>
        <fullName evidence="1">Uncharacterized protein</fullName>
    </submittedName>
</protein>
<dbReference type="GeneID" id="93617364"/>
<sequence length="188" mass="21309">MTLWIETSTSIRRCYDSQGPEQESIAEDLDTKMQEVTALAEKLKKNQKGTTVNKAASNSQWGKCNIRYKNKISIKRNNSGWCELCHAKETCNKKRKRTDSGTDFSFEDGSRFAIVDPESTIKQEKQGPCATQMSGCQPLELPISKEDNNNSTSMTSYTLLKDSEFTRLAKLLEFESSTLSKKYVCSFR</sequence>
<dbReference type="AlphaFoldDB" id="I1CB58"/>
<dbReference type="Proteomes" id="UP000009138">
    <property type="component" value="Unassembled WGS sequence"/>
</dbReference>
<reference evidence="1 2" key="1">
    <citation type="journal article" date="2009" name="PLoS Genet.">
        <title>Genomic analysis of the basal lineage fungus Rhizopus oryzae reveals a whole-genome duplication.</title>
        <authorList>
            <person name="Ma L.-J."/>
            <person name="Ibrahim A.S."/>
            <person name="Skory C."/>
            <person name="Grabherr M.G."/>
            <person name="Burger G."/>
            <person name="Butler M."/>
            <person name="Elias M."/>
            <person name="Idnurm A."/>
            <person name="Lang B.F."/>
            <person name="Sone T."/>
            <person name="Abe A."/>
            <person name="Calvo S.E."/>
            <person name="Corrochano L.M."/>
            <person name="Engels R."/>
            <person name="Fu J."/>
            <person name="Hansberg W."/>
            <person name="Kim J.-M."/>
            <person name="Kodira C.D."/>
            <person name="Koehrsen M.J."/>
            <person name="Liu B."/>
            <person name="Miranda-Saavedra D."/>
            <person name="O'Leary S."/>
            <person name="Ortiz-Castellanos L."/>
            <person name="Poulter R."/>
            <person name="Rodriguez-Romero J."/>
            <person name="Ruiz-Herrera J."/>
            <person name="Shen Y.-Q."/>
            <person name="Zeng Q."/>
            <person name="Galagan J."/>
            <person name="Birren B.W."/>
            <person name="Cuomo C.A."/>
            <person name="Wickes B.L."/>
        </authorList>
    </citation>
    <scope>NUCLEOTIDE SEQUENCE [LARGE SCALE GENOMIC DNA]</scope>
    <source>
        <strain evidence="2">RA 99-880 / ATCC MYA-4621 / FGSC 9543 / NRRL 43880</strain>
    </source>
</reference>
<dbReference type="EMBL" id="CH476739">
    <property type="protein sequence ID" value="EIE85688.1"/>
    <property type="molecule type" value="Genomic_DNA"/>
</dbReference>
<gene>
    <name evidence="1" type="ORF">RO3G_10398</name>
</gene>
<keyword evidence="2" id="KW-1185">Reference proteome</keyword>
<dbReference type="RefSeq" id="XP_067521084.1">
    <property type="nucleotide sequence ID" value="XM_067664983.1"/>
</dbReference>